<dbReference type="EMBL" id="GL349470">
    <property type="protein sequence ID" value="KNC51863.1"/>
    <property type="molecule type" value="Genomic_DNA"/>
</dbReference>
<feature type="compositionally biased region" description="Low complexity" evidence="1">
    <location>
        <begin position="257"/>
        <end position="269"/>
    </location>
</feature>
<organism evidence="2 3">
    <name type="scientific">Thecamonas trahens ATCC 50062</name>
    <dbReference type="NCBI Taxonomy" id="461836"/>
    <lineage>
        <taxon>Eukaryota</taxon>
        <taxon>Apusozoa</taxon>
        <taxon>Apusomonadida</taxon>
        <taxon>Apusomonadidae</taxon>
        <taxon>Thecamonas</taxon>
    </lineage>
</organism>
<feature type="compositionally biased region" description="Low complexity" evidence="1">
    <location>
        <begin position="140"/>
        <end position="158"/>
    </location>
</feature>
<reference evidence="2 3" key="1">
    <citation type="submission" date="2010-05" db="EMBL/GenBank/DDBJ databases">
        <title>The Genome Sequence of Thecamonas trahens ATCC 50062.</title>
        <authorList>
            <consortium name="The Broad Institute Genome Sequencing Platform"/>
            <person name="Russ C."/>
            <person name="Cuomo C."/>
            <person name="Shea T."/>
            <person name="Young S.K."/>
            <person name="Zeng Q."/>
            <person name="Koehrsen M."/>
            <person name="Haas B."/>
            <person name="Borodovsky M."/>
            <person name="Guigo R."/>
            <person name="Alvarado L."/>
            <person name="Berlin A."/>
            <person name="Bochicchio J."/>
            <person name="Borenstein D."/>
            <person name="Chapman S."/>
            <person name="Chen Z."/>
            <person name="Freedman E."/>
            <person name="Gellesch M."/>
            <person name="Goldberg J."/>
            <person name="Griggs A."/>
            <person name="Gujja S."/>
            <person name="Heilman E."/>
            <person name="Heiman D."/>
            <person name="Hepburn T."/>
            <person name="Howarth C."/>
            <person name="Jen D."/>
            <person name="Larson L."/>
            <person name="Mehta T."/>
            <person name="Park D."/>
            <person name="Pearson M."/>
            <person name="Roberts A."/>
            <person name="Saif S."/>
            <person name="Shenoy N."/>
            <person name="Sisk P."/>
            <person name="Stolte C."/>
            <person name="Sykes S."/>
            <person name="Thomson T."/>
            <person name="Walk T."/>
            <person name="White J."/>
            <person name="Yandava C."/>
            <person name="Burger G."/>
            <person name="Gray M.W."/>
            <person name="Holland P.W.H."/>
            <person name="King N."/>
            <person name="Lang F.B.F."/>
            <person name="Roger A.J."/>
            <person name="Ruiz-Trillo I."/>
            <person name="Lander E."/>
            <person name="Nusbaum C."/>
        </authorList>
    </citation>
    <scope>NUCLEOTIDE SEQUENCE [LARGE SCALE GENOMIC DNA]</scope>
    <source>
        <strain evidence="2 3">ATCC 50062</strain>
    </source>
</reference>
<feature type="region of interest" description="Disordered" evidence="1">
    <location>
        <begin position="427"/>
        <end position="551"/>
    </location>
</feature>
<evidence type="ECO:0000256" key="1">
    <source>
        <dbReference type="SAM" id="MobiDB-lite"/>
    </source>
</evidence>
<gene>
    <name evidence="2" type="ORF">AMSG_07956</name>
</gene>
<feature type="region of interest" description="Disordered" evidence="1">
    <location>
        <begin position="1"/>
        <end position="269"/>
    </location>
</feature>
<feature type="compositionally biased region" description="Polar residues" evidence="1">
    <location>
        <begin position="517"/>
        <end position="551"/>
    </location>
</feature>
<feature type="compositionally biased region" description="Polar residues" evidence="1">
    <location>
        <begin position="231"/>
        <end position="244"/>
    </location>
</feature>
<protein>
    <submittedName>
        <fullName evidence="2">Uncharacterized protein</fullName>
    </submittedName>
</protein>
<dbReference type="GeneID" id="25566760"/>
<feature type="compositionally biased region" description="Polar residues" evidence="1">
    <location>
        <begin position="496"/>
        <end position="507"/>
    </location>
</feature>
<feature type="compositionally biased region" description="Polar residues" evidence="1">
    <location>
        <begin position="458"/>
        <end position="471"/>
    </location>
</feature>
<keyword evidence="3" id="KW-1185">Reference proteome</keyword>
<sequence length="551" mass="56456">MDDTSGYKRPPIKANHAISVPGSTDARRGSGASVSVARQSPELDRRTTPTRSMSPARQRVSPSMNELSTILGVARTSGGTARIGRRPSPREVGSFTSSAYHSDLYSSLPHSSAAHQKPRPGTAPYPRHSSAKTKGVGALATGVKSSGASSVVSSSTGTPNPSATSPDDDVGSAFSAPEPVALGLDPPSAARMRPTLLSRTAATSPGAAGRTSSRATYPSSSAGGSLVAESVSRQSAAAGGSNSPYGDMRSPRSPLPASMAMASPRTSTSASASATATAVMAPSTPTTVTAAVGPGAISSARSDGAPTALMQTLLAATPSALAADCTEEQLDLIISKLRAAREITASQRMSGTEGSPVLVTSPVAISAVPVSPVPDVRASVVDSYEGPSSSSTTSNLGLASTARFLKEQLDRFEEEIARARLTSAGVARAEPMRHTRPVAPEPEARGGEPISSMGELYNSYSQLSTSPSRNGTYAFRSRPSKDSATARSGIEIVQAPAQQVTRHTAPNPSRMYDLLSPRSQNSPRSAFSTPTSRQSSGRASPAQPRQSAAVN</sequence>
<dbReference type="RefSeq" id="XP_013755724.1">
    <property type="nucleotide sequence ID" value="XM_013900270.1"/>
</dbReference>
<evidence type="ECO:0000313" key="3">
    <source>
        <dbReference type="Proteomes" id="UP000054408"/>
    </source>
</evidence>
<feature type="compositionally biased region" description="Polar residues" evidence="1">
    <location>
        <begin position="210"/>
        <end position="223"/>
    </location>
</feature>
<accession>A0A0L0DKG8</accession>
<dbReference type="Proteomes" id="UP000054408">
    <property type="component" value="Unassembled WGS sequence"/>
</dbReference>
<feature type="compositionally biased region" description="Polar residues" evidence="1">
    <location>
        <begin position="49"/>
        <end position="68"/>
    </location>
</feature>
<name>A0A0L0DKG8_THETB</name>
<feature type="compositionally biased region" description="Polar residues" evidence="1">
    <location>
        <begin position="94"/>
        <end position="114"/>
    </location>
</feature>
<dbReference type="AlphaFoldDB" id="A0A0L0DKG8"/>
<proteinExistence type="predicted"/>
<evidence type="ECO:0000313" key="2">
    <source>
        <dbReference type="EMBL" id="KNC51863.1"/>
    </source>
</evidence>